<gene>
    <name evidence="3" type="ORF">AB1Y20_012902</name>
</gene>
<feature type="transmembrane region" description="Helical" evidence="2">
    <location>
        <begin position="120"/>
        <end position="143"/>
    </location>
</feature>
<name>A0AB34IL71_PRYPA</name>
<keyword evidence="2" id="KW-0812">Transmembrane</keyword>
<feature type="region of interest" description="Disordered" evidence="1">
    <location>
        <begin position="217"/>
        <end position="240"/>
    </location>
</feature>
<reference evidence="3 4" key="1">
    <citation type="journal article" date="2024" name="Science">
        <title>Giant polyketide synthase enzymes in the biosynthesis of giant marine polyether toxins.</title>
        <authorList>
            <person name="Fallon T.R."/>
            <person name="Shende V.V."/>
            <person name="Wierzbicki I.H."/>
            <person name="Pendleton A.L."/>
            <person name="Watervoot N.F."/>
            <person name="Auber R.P."/>
            <person name="Gonzalez D.J."/>
            <person name="Wisecaver J.H."/>
            <person name="Moore B.S."/>
        </authorList>
    </citation>
    <scope>NUCLEOTIDE SEQUENCE [LARGE SCALE GENOMIC DNA]</scope>
    <source>
        <strain evidence="3 4">12B1</strain>
    </source>
</reference>
<comment type="caution">
    <text evidence="3">The sequence shown here is derived from an EMBL/GenBank/DDBJ whole genome shotgun (WGS) entry which is preliminary data.</text>
</comment>
<keyword evidence="2" id="KW-1133">Transmembrane helix</keyword>
<feature type="region of interest" description="Disordered" evidence="1">
    <location>
        <begin position="46"/>
        <end position="102"/>
    </location>
</feature>
<accession>A0AB34IL71</accession>
<feature type="compositionally biased region" description="Pro residues" evidence="1">
    <location>
        <begin position="49"/>
        <end position="85"/>
    </location>
</feature>
<keyword evidence="4" id="KW-1185">Reference proteome</keyword>
<evidence type="ECO:0000256" key="2">
    <source>
        <dbReference type="SAM" id="Phobius"/>
    </source>
</evidence>
<evidence type="ECO:0000313" key="3">
    <source>
        <dbReference type="EMBL" id="KAL1500234.1"/>
    </source>
</evidence>
<dbReference type="AlphaFoldDB" id="A0AB34IL71"/>
<keyword evidence="2" id="KW-0472">Membrane</keyword>
<dbReference type="EMBL" id="JBGBPQ010000023">
    <property type="protein sequence ID" value="KAL1500234.1"/>
    <property type="molecule type" value="Genomic_DNA"/>
</dbReference>
<evidence type="ECO:0000313" key="4">
    <source>
        <dbReference type="Proteomes" id="UP001515480"/>
    </source>
</evidence>
<proteinExistence type="predicted"/>
<dbReference type="Proteomes" id="UP001515480">
    <property type="component" value="Unassembled WGS sequence"/>
</dbReference>
<feature type="transmembrane region" description="Helical" evidence="2">
    <location>
        <begin position="189"/>
        <end position="207"/>
    </location>
</feature>
<sequence>MSITVGDGYFCGPSFNLRCSCLTNVYCNDVTGICGTSPAASSGTYDCLFPPPPPSPPPSPPSPPPSPSPPSPPLPPPPSPTPRTPPLTKVVTGQSQTDEAGRIDRHSLDATLQRVLGLPIGGFIVVLIILVLFLTAPCVVVAVRRHRRREERTALVREITGQPAHAAAAEEKEVDEDARLRRMISLEGLLSTCCLALCALCALPYLLRKRRAHPLRTTASPADEAEDASENLQQPPPSQV</sequence>
<evidence type="ECO:0000256" key="1">
    <source>
        <dbReference type="SAM" id="MobiDB-lite"/>
    </source>
</evidence>
<protein>
    <submittedName>
        <fullName evidence="3">Uncharacterized protein</fullName>
    </submittedName>
</protein>
<organism evidence="3 4">
    <name type="scientific">Prymnesium parvum</name>
    <name type="common">Toxic golden alga</name>
    <dbReference type="NCBI Taxonomy" id="97485"/>
    <lineage>
        <taxon>Eukaryota</taxon>
        <taxon>Haptista</taxon>
        <taxon>Haptophyta</taxon>
        <taxon>Prymnesiophyceae</taxon>
        <taxon>Prymnesiales</taxon>
        <taxon>Prymnesiaceae</taxon>
        <taxon>Prymnesium</taxon>
    </lineage>
</organism>